<dbReference type="RefSeq" id="WP_149850529.1">
    <property type="nucleotide sequence ID" value="NZ_VUOB01000028.1"/>
</dbReference>
<keyword evidence="1" id="KW-0812">Transmembrane</keyword>
<dbReference type="OrthoDB" id="3240395at2"/>
<reference evidence="3 4" key="1">
    <citation type="submission" date="2019-09" db="EMBL/GenBank/DDBJ databases">
        <title>Goodfellowia gen. nov., a new genus of the Pseudonocardineae related to Actinoalloteichus, containing Goodfellowia coeruleoviolacea gen. nov., comb. nov. gen. nov., comb. nov.</title>
        <authorList>
            <person name="Labeda D."/>
        </authorList>
    </citation>
    <scope>NUCLEOTIDE SEQUENCE [LARGE SCALE GENOMIC DNA]</scope>
    <source>
        <strain evidence="3 4">AN110305</strain>
    </source>
</reference>
<evidence type="ECO:0000256" key="1">
    <source>
        <dbReference type="SAM" id="Phobius"/>
    </source>
</evidence>
<keyword evidence="4" id="KW-1185">Reference proteome</keyword>
<feature type="transmembrane region" description="Helical" evidence="1">
    <location>
        <begin position="101"/>
        <end position="119"/>
    </location>
</feature>
<feature type="transmembrane region" description="Helical" evidence="1">
    <location>
        <begin position="166"/>
        <end position="187"/>
    </location>
</feature>
<protein>
    <submittedName>
        <fullName evidence="3">Phosphatase PAP2 family protein</fullName>
    </submittedName>
</protein>
<feature type="transmembrane region" description="Helical" evidence="1">
    <location>
        <begin position="139"/>
        <end position="159"/>
    </location>
</feature>
<gene>
    <name evidence="3" type="ORF">F0L68_16855</name>
</gene>
<proteinExistence type="predicted"/>
<dbReference type="AlphaFoldDB" id="A0A5B2XF74"/>
<name>A0A5B2XF74_9PSEU</name>
<feature type="transmembrane region" description="Helical" evidence="1">
    <location>
        <begin position="75"/>
        <end position="94"/>
    </location>
</feature>
<comment type="caution">
    <text evidence="3">The sequence shown here is derived from an EMBL/GenBank/DDBJ whole genome shotgun (WGS) entry which is preliminary data.</text>
</comment>
<feature type="transmembrane region" description="Helical" evidence="1">
    <location>
        <begin position="20"/>
        <end position="41"/>
    </location>
</feature>
<evidence type="ECO:0000313" key="4">
    <source>
        <dbReference type="Proteomes" id="UP000323454"/>
    </source>
</evidence>
<dbReference type="Pfam" id="PF01569">
    <property type="entry name" value="PAP2"/>
    <property type="match status" value="1"/>
</dbReference>
<dbReference type="Proteomes" id="UP000323454">
    <property type="component" value="Unassembled WGS sequence"/>
</dbReference>
<dbReference type="InterPro" id="IPR000326">
    <property type="entry name" value="PAP2/HPO"/>
</dbReference>
<sequence length="299" mass="30647">MIHHQTASTVEHRPAPTGPVARLAVSASLCALLLVATYLLFVGNDAGQQLEDAALTDAQLSPRSALPAALSGLRVFSGSTMLLLALVVVFTIGCARRRVRLGLVAAGVIVASVGGATVLKSAVFDRPHLNPASVTLGNSFPSGHVAFAVSAVLALILVSPYRVRPYLVGFGGVWVGAVAATTVTVAWHRLSDVIGSALLALGICCVAVMALAFGRDVSVPPRRRTAPATCLLPAALPASFLLVSWSFTESTMDSSDSAYTAPVAATLAGAAAVAVLFAALLLLRSVDLSPAGRRDEFAA</sequence>
<feature type="transmembrane region" description="Helical" evidence="1">
    <location>
        <begin position="226"/>
        <end position="247"/>
    </location>
</feature>
<dbReference type="Gene3D" id="1.20.144.10">
    <property type="entry name" value="Phosphatidic acid phosphatase type 2/haloperoxidase"/>
    <property type="match status" value="1"/>
</dbReference>
<reference evidence="3 4" key="2">
    <citation type="submission" date="2019-09" db="EMBL/GenBank/DDBJ databases">
        <authorList>
            <person name="Jin C."/>
        </authorList>
    </citation>
    <scope>NUCLEOTIDE SEQUENCE [LARGE SCALE GENOMIC DNA]</scope>
    <source>
        <strain evidence="3 4">AN110305</strain>
    </source>
</reference>
<dbReference type="InterPro" id="IPR036938">
    <property type="entry name" value="PAP2/HPO_sf"/>
</dbReference>
<feature type="transmembrane region" description="Helical" evidence="1">
    <location>
        <begin position="259"/>
        <end position="283"/>
    </location>
</feature>
<feature type="domain" description="Phosphatidic acid phosphatase type 2/haloperoxidase" evidence="2">
    <location>
        <begin position="101"/>
        <end position="208"/>
    </location>
</feature>
<feature type="transmembrane region" description="Helical" evidence="1">
    <location>
        <begin position="193"/>
        <end position="214"/>
    </location>
</feature>
<evidence type="ECO:0000259" key="2">
    <source>
        <dbReference type="SMART" id="SM00014"/>
    </source>
</evidence>
<keyword evidence="1" id="KW-1133">Transmembrane helix</keyword>
<organism evidence="3 4">
    <name type="scientific">Solihabitans fulvus</name>
    <dbReference type="NCBI Taxonomy" id="1892852"/>
    <lineage>
        <taxon>Bacteria</taxon>
        <taxon>Bacillati</taxon>
        <taxon>Actinomycetota</taxon>
        <taxon>Actinomycetes</taxon>
        <taxon>Pseudonocardiales</taxon>
        <taxon>Pseudonocardiaceae</taxon>
        <taxon>Solihabitans</taxon>
    </lineage>
</organism>
<dbReference type="SMART" id="SM00014">
    <property type="entry name" value="acidPPc"/>
    <property type="match status" value="1"/>
</dbReference>
<dbReference type="SUPFAM" id="SSF48317">
    <property type="entry name" value="Acid phosphatase/Vanadium-dependent haloperoxidase"/>
    <property type="match status" value="1"/>
</dbReference>
<dbReference type="EMBL" id="VUOB01000028">
    <property type="protein sequence ID" value="KAA2261452.1"/>
    <property type="molecule type" value="Genomic_DNA"/>
</dbReference>
<keyword evidence="1" id="KW-0472">Membrane</keyword>
<evidence type="ECO:0000313" key="3">
    <source>
        <dbReference type="EMBL" id="KAA2261452.1"/>
    </source>
</evidence>
<accession>A0A5B2XF74</accession>